<feature type="compositionally biased region" description="Polar residues" evidence="3">
    <location>
        <begin position="225"/>
        <end position="235"/>
    </location>
</feature>
<evidence type="ECO:0000256" key="3">
    <source>
        <dbReference type="SAM" id="MobiDB-lite"/>
    </source>
</evidence>
<proteinExistence type="predicted"/>
<organism evidence="4 5">
    <name type="scientific">Gnathostoma spinigerum</name>
    <dbReference type="NCBI Taxonomy" id="75299"/>
    <lineage>
        <taxon>Eukaryota</taxon>
        <taxon>Metazoa</taxon>
        <taxon>Ecdysozoa</taxon>
        <taxon>Nematoda</taxon>
        <taxon>Chromadorea</taxon>
        <taxon>Rhabditida</taxon>
        <taxon>Spirurina</taxon>
        <taxon>Gnathostomatomorpha</taxon>
        <taxon>Gnathostomatoidea</taxon>
        <taxon>Gnathostomatidae</taxon>
        <taxon>Gnathostoma</taxon>
    </lineage>
</organism>
<dbReference type="Proteomes" id="UP001608902">
    <property type="component" value="Unassembled WGS sequence"/>
</dbReference>
<dbReference type="EMBL" id="JBGFUD010000080">
    <property type="protein sequence ID" value="MFH4973587.1"/>
    <property type="molecule type" value="Genomic_DNA"/>
</dbReference>
<gene>
    <name evidence="4" type="ORF">AB6A40_000296</name>
</gene>
<accession>A0ABD6E3X4</accession>
<comment type="function">
    <text evidence="1">Required for the export of mRNAs containing poly(A) tails from the nucleus into the cytoplasm. May be involved in the terminal step of the mRNA transport through the nuclear pore complex (NPC).</text>
</comment>
<feature type="compositionally biased region" description="Polar residues" evidence="3">
    <location>
        <begin position="354"/>
        <end position="365"/>
    </location>
</feature>
<feature type="region of interest" description="Disordered" evidence="3">
    <location>
        <begin position="312"/>
        <end position="365"/>
    </location>
</feature>
<dbReference type="AlphaFoldDB" id="A0ABD6E3X4"/>
<dbReference type="Gene3D" id="1.25.40.510">
    <property type="entry name" value="GLE1-like"/>
    <property type="match status" value="1"/>
</dbReference>
<name>A0ABD6E3X4_9BILA</name>
<comment type="caution">
    <text evidence="4">The sequence shown here is derived from an EMBL/GenBank/DDBJ whole genome shotgun (WGS) entry which is preliminary data.</text>
</comment>
<dbReference type="InterPro" id="IPR012476">
    <property type="entry name" value="GLE1"/>
</dbReference>
<protein>
    <recommendedName>
        <fullName evidence="2">GLE1 RNA export mediator</fullName>
    </recommendedName>
</protein>
<dbReference type="InterPro" id="IPR038506">
    <property type="entry name" value="GLE1-like_sf"/>
</dbReference>
<evidence type="ECO:0000256" key="1">
    <source>
        <dbReference type="ARBA" id="ARBA00024680"/>
    </source>
</evidence>
<feature type="compositionally biased region" description="Polar residues" evidence="3">
    <location>
        <begin position="324"/>
        <end position="334"/>
    </location>
</feature>
<sequence>MNSSECCGQWGRNRFGITMEECEYDTNSGFATFDETEHLSWGHICEKSCLSPRNEHLHRLNRLHLEELCEQMRAHSMSIESAVQHCFQHKKALFEAGLSKQAKNVNVTPSTEGAQALSTNGNVPTVAYPMISTPFSPKDKDVSRSVETMKANILESSPIRSCSSVFQPTSTRTEEEKTIGYLPVHKSSVKVDDAASAEISDPSFTCNANALSNFSFKSGINSQLSKQDNSATSHSLPDFPLSPSGNVEVFQKHPAPESSLLPGFSFQMQNDSPALESSKQNQISPSEFSFKVLDDQNIAKTYSLANSSTSLDYHSRAGVRNEPSEFTTGDNSKPSAPKFQLFTKNEGSKPLKDVSNSMESAENKNNGPTCHVPFLQKSLAFARNCESEILDFDQSSKNVLRADLKRTIKDRISVSTKKLASQSDLDTVSHFFKDLLAGETVTGFNEIKLCLKDKGIPIKWAMGHIINTYLRTVEDDAGLIIIVARFLAKMLEIIPGFGDLLVGKLCSSSSLLILDITAAEQTLADIERRKKMTSEALNSWQLRESALIQVFINVQVHCWLEANKKEGYICEMSNGPKVIWQLLVIGLKEKSPLAACLVYEILEVSGWLLKKIYRSQFVKLIALISSQVLPGWNETVKLKEYQSSSTRKWMAELFLSRLEILLEQKRFLNDPASKNVDIQKC</sequence>
<keyword evidence="5" id="KW-1185">Reference proteome</keyword>
<evidence type="ECO:0000313" key="4">
    <source>
        <dbReference type="EMBL" id="MFH4973587.1"/>
    </source>
</evidence>
<evidence type="ECO:0000313" key="5">
    <source>
        <dbReference type="Proteomes" id="UP001608902"/>
    </source>
</evidence>
<reference evidence="4 5" key="1">
    <citation type="submission" date="2024-08" db="EMBL/GenBank/DDBJ databases">
        <title>Gnathostoma spinigerum genome.</title>
        <authorList>
            <person name="Gonzalez-Bertolin B."/>
            <person name="Monzon S."/>
            <person name="Zaballos A."/>
            <person name="Jimenez P."/>
            <person name="Dekumyoy P."/>
            <person name="Varona S."/>
            <person name="Cuesta I."/>
            <person name="Sumanam S."/>
            <person name="Adisakwattana P."/>
            <person name="Gasser R.B."/>
            <person name="Hernandez-Gonzalez A."/>
            <person name="Young N.D."/>
            <person name="Perteguer M.J."/>
        </authorList>
    </citation>
    <scope>NUCLEOTIDE SEQUENCE [LARGE SCALE GENOMIC DNA]</scope>
    <source>
        <strain evidence="4">AL3</strain>
        <tissue evidence="4">Liver</tissue>
    </source>
</reference>
<feature type="region of interest" description="Disordered" evidence="3">
    <location>
        <begin position="225"/>
        <end position="247"/>
    </location>
</feature>
<evidence type="ECO:0000256" key="2">
    <source>
        <dbReference type="ARBA" id="ARBA00030897"/>
    </source>
</evidence>
<dbReference type="Pfam" id="PF07817">
    <property type="entry name" value="GLE1"/>
    <property type="match status" value="1"/>
</dbReference>